<dbReference type="VEuPathDB" id="PlasmoDB:PVBDA_0803040"/>
<proteinExistence type="predicted"/>
<feature type="region of interest" description="Disordered" evidence="1">
    <location>
        <begin position="294"/>
        <end position="314"/>
    </location>
</feature>
<dbReference type="InterPro" id="IPR057589">
    <property type="entry name" value="GT_PLOD"/>
</dbReference>
<dbReference type="Proteomes" id="UP000515697">
    <property type="component" value="Chromosome PVSEL_08"/>
</dbReference>
<feature type="transmembrane region" description="Helical" evidence="2">
    <location>
        <begin position="421"/>
        <end position="444"/>
    </location>
</feature>
<keyword evidence="2" id="KW-0812">Transmembrane</keyword>
<organism evidence="4 5">
    <name type="scientific">Plasmodium vinckei</name>
    <dbReference type="NCBI Taxonomy" id="5860"/>
    <lineage>
        <taxon>Eukaryota</taxon>
        <taxon>Sar</taxon>
        <taxon>Alveolata</taxon>
        <taxon>Apicomplexa</taxon>
        <taxon>Aconoidasida</taxon>
        <taxon>Haemosporida</taxon>
        <taxon>Plasmodiidae</taxon>
        <taxon>Plasmodium</taxon>
        <taxon>Plasmodium (Vinckeia)</taxon>
    </lineage>
</organism>
<dbReference type="Pfam" id="PF25342">
    <property type="entry name" value="GT_PLOD"/>
    <property type="match status" value="1"/>
</dbReference>
<evidence type="ECO:0000256" key="1">
    <source>
        <dbReference type="SAM" id="MobiDB-lite"/>
    </source>
</evidence>
<gene>
    <name evidence="4" type="ORF">PVSEL_0803170</name>
</gene>
<dbReference type="EMBL" id="LR865429">
    <property type="protein sequence ID" value="CAD2103225.1"/>
    <property type="molecule type" value="Genomic_DNA"/>
</dbReference>
<feature type="domain" description="PLOD1-3-like GT" evidence="3">
    <location>
        <begin position="22"/>
        <end position="107"/>
    </location>
</feature>
<dbReference type="AlphaFoldDB" id="A0A6V7SVH1"/>
<keyword evidence="4" id="KW-0560">Oxidoreductase</keyword>
<evidence type="ECO:0000259" key="3">
    <source>
        <dbReference type="Pfam" id="PF25342"/>
    </source>
</evidence>
<dbReference type="VEuPathDB" id="PlasmoDB:PVVCY_0802840"/>
<feature type="transmembrane region" description="Helical" evidence="2">
    <location>
        <begin position="478"/>
        <end position="495"/>
    </location>
</feature>
<accession>A0A6V7SVH1</accession>
<dbReference type="PANTHER" id="PTHR36587">
    <property type="entry name" value="EXPRESSION SITE-ASSOCIATED GENE 3 (ESAG3)-LIKE PROTEIN"/>
    <property type="match status" value="1"/>
</dbReference>
<dbReference type="PANTHER" id="PTHR36587:SF2">
    <property type="entry name" value="EXPRESSION SITE-ASSOCIATED GENE 3 (ESAG3)-LIKE PROTEIN"/>
    <property type="match status" value="1"/>
</dbReference>
<evidence type="ECO:0000313" key="4">
    <source>
        <dbReference type="EMBL" id="CAD2103225.1"/>
    </source>
</evidence>
<dbReference type="VEuPathDB" id="PlasmoDB:PVPCR_0803040"/>
<dbReference type="VEuPathDB" id="PlasmoDB:PVSEL_0803170"/>
<protein>
    <submittedName>
        <fullName evidence="4">Procollagen lysine 5-dioxygenase, putative</fullName>
    </submittedName>
</protein>
<sequence length="499" mass="59242">MTTMCEKPKIDLTEIQDRIKNVKLHVLTFATHEQGYFKTLQESCKELNIDLVVLGMGNKWEGFISKLINVKEYLKKCDDKDIILFVDGFDTIFVQPSNVIIERYILNYDNLFVCTSESAYSSNIFLLRFLENMHLIFHDSIFKYNYNTKWDSNNIKDKYSEFIYFYKNLNLLNSGGWISNVFLAKQILRYIPSFIENDQIFLTNLYLDCDYLANFPIKESRNNNNDNTIAEAKSDKPENNDNKYYSKIILDNHNIIFHLFRKQSSIMLLSYDDCVKFFPFKPLLKIYYEGKNGKEKSEGEKKEGEKSNDSEHRKNDKALKKIQILKNNNKNKIECLKQDTILDNTYMGNTNRKICQIEKTFNYSIIDTHTHTSPCILHIHCLRNIDNIILNMGLKNIYNYHWYSNIWYLFYSLKGTINFNYFSLLFSTVVAFVTFSLINVKYIIKLYIYINKNILINYMQKNEYFDSILFFLNDIEKSCFISFILACLFWIFYALNKSI</sequence>
<evidence type="ECO:0000313" key="5">
    <source>
        <dbReference type="Proteomes" id="UP000515697"/>
    </source>
</evidence>
<evidence type="ECO:0000256" key="2">
    <source>
        <dbReference type="SAM" id="Phobius"/>
    </source>
</evidence>
<dbReference type="CDD" id="cd22997">
    <property type="entry name" value="GT_LH"/>
    <property type="match status" value="1"/>
</dbReference>
<keyword evidence="2" id="KW-0472">Membrane</keyword>
<keyword evidence="2" id="KW-1133">Transmembrane helix</keyword>
<name>A0A6V7SVH1_PLAVN</name>
<dbReference type="GO" id="GO:0051213">
    <property type="term" value="F:dioxygenase activity"/>
    <property type="evidence" value="ECO:0007669"/>
    <property type="project" value="UniProtKB-KW"/>
</dbReference>
<reference evidence="4 5" key="1">
    <citation type="submission" date="2020-08" db="EMBL/GenBank/DDBJ databases">
        <authorList>
            <person name="Ramaprasad A."/>
        </authorList>
    </citation>
    <scope>NUCLEOTIDE SEQUENCE [LARGE SCALE GENOMIC DNA]</scope>
</reference>
<keyword evidence="4" id="KW-0223">Dioxygenase</keyword>
<dbReference type="VEuPathDB" id="PlasmoDB:PVLDE_0802950"/>